<feature type="region of interest" description="Disordered" evidence="1">
    <location>
        <begin position="86"/>
        <end position="111"/>
    </location>
</feature>
<evidence type="ECO:0000313" key="4">
    <source>
        <dbReference type="Proteomes" id="UP000709437"/>
    </source>
</evidence>
<feature type="compositionally biased region" description="Basic and acidic residues" evidence="1">
    <location>
        <begin position="97"/>
        <end position="111"/>
    </location>
</feature>
<evidence type="ECO:0000313" key="3">
    <source>
        <dbReference type="EMBL" id="MBT1540365.1"/>
    </source>
</evidence>
<organism evidence="3 4">
    <name type="scientific">Curtobacterium flaccumfaciens pv. flaccumfaciens</name>
    <dbReference type="NCBI Taxonomy" id="138532"/>
    <lineage>
        <taxon>Bacteria</taxon>
        <taxon>Bacillati</taxon>
        <taxon>Actinomycetota</taxon>
        <taxon>Actinomycetes</taxon>
        <taxon>Micrococcales</taxon>
        <taxon>Microbacteriaceae</taxon>
        <taxon>Curtobacterium</taxon>
    </lineage>
</organism>
<dbReference type="EMBL" id="JAHEWX010000001">
    <property type="protein sequence ID" value="MBT1540365.1"/>
    <property type="molecule type" value="Genomic_DNA"/>
</dbReference>
<feature type="transmembrane region" description="Helical" evidence="2">
    <location>
        <begin position="30"/>
        <end position="49"/>
    </location>
</feature>
<dbReference type="InterPro" id="IPR025323">
    <property type="entry name" value="DUF4229"/>
</dbReference>
<dbReference type="Proteomes" id="UP000709437">
    <property type="component" value="Unassembled WGS sequence"/>
</dbReference>
<name>A0A9Q2W150_9MICO</name>
<proteinExistence type="predicted"/>
<keyword evidence="2" id="KW-0472">Membrane</keyword>
<dbReference type="AlphaFoldDB" id="A0A9Q2W150"/>
<dbReference type="GeneID" id="99624214"/>
<keyword evidence="2" id="KW-0812">Transmembrane</keyword>
<accession>A0A9Q2W150</accession>
<feature type="compositionally biased region" description="Low complexity" evidence="1">
    <location>
        <begin position="86"/>
        <end position="96"/>
    </location>
</feature>
<dbReference type="RefSeq" id="WP_017888618.1">
    <property type="nucleotide sequence ID" value="NZ_JAHEWX010000001.1"/>
</dbReference>
<sequence length="111" mass="12123">MKAWLLYTLARLGIFVVALVLLLLLTPLKWYWATIIAALVGLLISYIALSGLRTQVALSLANRRGVPERDADSDFEDDFVDAADSDAAAAPVVRPVSDADRHEARRDADAD</sequence>
<keyword evidence="2" id="KW-1133">Transmembrane helix</keyword>
<reference evidence="3" key="1">
    <citation type="submission" date="2021-05" db="EMBL/GenBank/DDBJ databases">
        <title>Whole genome sequence of Curtobacterium flaccumfaciens pv. flaccumfaciens strain CFBP 3417.</title>
        <authorList>
            <person name="Osdaghi E."/>
            <person name="Taghouti G."/>
            <person name="Portier P."/>
            <person name="Fazliarab A."/>
            <person name="Taghavi S.M."/>
            <person name="Briand M."/>
            <person name="Le-Saux M."/>
            <person name="Jacques M.-A."/>
        </authorList>
    </citation>
    <scope>NUCLEOTIDE SEQUENCE</scope>
    <source>
        <strain evidence="3">CFBP 3417</strain>
    </source>
</reference>
<feature type="transmembrane region" description="Helical" evidence="2">
    <location>
        <begin position="5"/>
        <end position="24"/>
    </location>
</feature>
<evidence type="ECO:0000256" key="2">
    <source>
        <dbReference type="SAM" id="Phobius"/>
    </source>
</evidence>
<gene>
    <name evidence="3" type="ORF">KK103_01210</name>
</gene>
<dbReference type="Pfam" id="PF14012">
    <property type="entry name" value="DUF4229"/>
    <property type="match status" value="1"/>
</dbReference>
<comment type="caution">
    <text evidence="3">The sequence shown here is derived from an EMBL/GenBank/DDBJ whole genome shotgun (WGS) entry which is preliminary data.</text>
</comment>
<protein>
    <submittedName>
        <fullName evidence="3">DUF4229 domain-containing protein</fullName>
    </submittedName>
</protein>
<evidence type="ECO:0000256" key="1">
    <source>
        <dbReference type="SAM" id="MobiDB-lite"/>
    </source>
</evidence>